<evidence type="ECO:0000313" key="3">
    <source>
        <dbReference type="Proteomes" id="UP000509302"/>
    </source>
</evidence>
<sequence>MKKWDFKLKNSPRDISKKIESALESTNGLVFNINHRENGPITFKMRKRITYPWYLYFLNSIVVNGKLSKTEAENGANVEILFNQHFLWVLIIFTHIILGAALLIAVISEKDNNVYTYLIATFVLAIGVILWIRVQKKHKRNIQEYKTLISDILGL</sequence>
<feature type="transmembrane region" description="Helical" evidence="1">
    <location>
        <begin position="86"/>
        <end position="108"/>
    </location>
</feature>
<feature type="transmembrane region" description="Helical" evidence="1">
    <location>
        <begin position="114"/>
        <end position="132"/>
    </location>
</feature>
<keyword evidence="1" id="KW-0812">Transmembrane</keyword>
<accession>A0A7H9AQY2</accession>
<keyword evidence="1" id="KW-0472">Membrane</keyword>
<name>A0A7H9AQY2_9FLAO</name>
<dbReference type="KEGG" id="cagg:HYG79_11260"/>
<keyword evidence="1" id="KW-1133">Transmembrane helix</keyword>
<keyword evidence="3" id="KW-1185">Reference proteome</keyword>
<dbReference type="Proteomes" id="UP000509302">
    <property type="component" value="Chromosome"/>
</dbReference>
<reference evidence="2 3" key="1">
    <citation type="journal article" date="2006" name="Int. J. Syst. Evol. Microbiol.">
        <title>Costertonia aggregata gen. nov., sp. nov., a mesophilic marine bacterium of the family Flavobacteriaceae, isolated from a mature biofilm.</title>
        <authorList>
            <person name="Kwon K.K."/>
            <person name="Lee Y.K."/>
            <person name="Lee H.K."/>
        </authorList>
    </citation>
    <scope>NUCLEOTIDE SEQUENCE [LARGE SCALE GENOMIC DNA]</scope>
    <source>
        <strain evidence="2 3">KCCM 42265</strain>
    </source>
</reference>
<gene>
    <name evidence="2" type="ORF">HYG79_11260</name>
</gene>
<organism evidence="2 3">
    <name type="scientific">Costertonia aggregata</name>
    <dbReference type="NCBI Taxonomy" id="343403"/>
    <lineage>
        <taxon>Bacteria</taxon>
        <taxon>Pseudomonadati</taxon>
        <taxon>Bacteroidota</taxon>
        <taxon>Flavobacteriia</taxon>
        <taxon>Flavobacteriales</taxon>
        <taxon>Flavobacteriaceae</taxon>
        <taxon>Costertonia</taxon>
    </lineage>
</organism>
<proteinExistence type="predicted"/>
<dbReference type="EMBL" id="CP058595">
    <property type="protein sequence ID" value="QLG45901.1"/>
    <property type="molecule type" value="Genomic_DNA"/>
</dbReference>
<protein>
    <submittedName>
        <fullName evidence="2">DUF423 domain-containing protein</fullName>
    </submittedName>
</protein>
<evidence type="ECO:0000256" key="1">
    <source>
        <dbReference type="SAM" id="Phobius"/>
    </source>
</evidence>
<evidence type="ECO:0000313" key="2">
    <source>
        <dbReference type="EMBL" id="QLG45901.1"/>
    </source>
</evidence>
<dbReference type="AlphaFoldDB" id="A0A7H9AQY2"/>
<dbReference type="RefSeq" id="WP_179242188.1">
    <property type="nucleotide sequence ID" value="NZ_CP058595.1"/>
</dbReference>